<dbReference type="InterPro" id="IPR053950">
    <property type="entry name" value="CAP_N"/>
</dbReference>
<protein>
    <recommendedName>
        <fullName evidence="2">C-CAP/cofactor C-like domain-containing protein</fullName>
    </recommendedName>
</protein>
<dbReference type="InterPro" id="IPR016098">
    <property type="entry name" value="CAP/MinC_C"/>
</dbReference>
<dbReference type="Pfam" id="PF08603">
    <property type="entry name" value="CAP_C"/>
    <property type="match status" value="1"/>
</dbReference>
<evidence type="ECO:0000259" key="2">
    <source>
        <dbReference type="PROSITE" id="PS51329"/>
    </source>
</evidence>
<dbReference type="AlphaFoldDB" id="A0A7R8Z535"/>
<organism evidence="3">
    <name type="scientific">Timema douglasi</name>
    <name type="common">Walking stick</name>
    <dbReference type="NCBI Taxonomy" id="61478"/>
    <lineage>
        <taxon>Eukaryota</taxon>
        <taxon>Metazoa</taxon>
        <taxon>Ecdysozoa</taxon>
        <taxon>Arthropoda</taxon>
        <taxon>Hexapoda</taxon>
        <taxon>Insecta</taxon>
        <taxon>Pterygota</taxon>
        <taxon>Neoptera</taxon>
        <taxon>Polyneoptera</taxon>
        <taxon>Phasmatodea</taxon>
        <taxon>Timematodea</taxon>
        <taxon>Timematoidea</taxon>
        <taxon>Timematidae</taxon>
        <taxon>Timema</taxon>
    </lineage>
</organism>
<proteinExistence type="inferred from homology"/>
<dbReference type="InterPro" id="IPR013912">
    <property type="entry name" value="Adenylate_cyclase-assoc_CAP_C"/>
</dbReference>
<dbReference type="GO" id="GO:0007015">
    <property type="term" value="P:actin filament organization"/>
    <property type="evidence" value="ECO:0007669"/>
    <property type="project" value="TreeGrafter"/>
</dbReference>
<dbReference type="Gene3D" id="2.160.20.70">
    <property type="match status" value="1"/>
</dbReference>
<dbReference type="Gene3D" id="1.25.40.330">
    <property type="entry name" value="Adenylate cyclase-associated CAP, N-terminal domain"/>
    <property type="match status" value="1"/>
</dbReference>
<dbReference type="PROSITE" id="PS51329">
    <property type="entry name" value="C_CAP_COFACTOR_C"/>
    <property type="match status" value="1"/>
</dbReference>
<feature type="domain" description="C-CAP/cofactor C-like" evidence="2">
    <location>
        <begin position="223"/>
        <end position="334"/>
    </location>
</feature>
<dbReference type="GO" id="GO:0005737">
    <property type="term" value="C:cytoplasm"/>
    <property type="evidence" value="ECO:0007669"/>
    <property type="project" value="TreeGrafter"/>
</dbReference>
<accession>A0A7R8Z535</accession>
<comment type="similarity">
    <text evidence="1">Belongs to the CAP family.</text>
</comment>
<evidence type="ECO:0000313" key="3">
    <source>
        <dbReference type="EMBL" id="CAD7196356.1"/>
    </source>
</evidence>
<dbReference type="PANTHER" id="PTHR10652:SF0">
    <property type="entry name" value="ADENYLYL CYCLASE-ASSOCIATED PROTEIN"/>
    <property type="match status" value="1"/>
</dbReference>
<dbReference type="GO" id="GO:0008179">
    <property type="term" value="F:adenylate cyclase binding"/>
    <property type="evidence" value="ECO:0007669"/>
    <property type="project" value="TreeGrafter"/>
</dbReference>
<dbReference type="InterPro" id="IPR017901">
    <property type="entry name" value="C-CAP_CF_C-like"/>
</dbReference>
<dbReference type="SUPFAM" id="SSF101278">
    <property type="entry name" value="N-terminal domain of adenylylcyclase associated protein, CAP"/>
    <property type="match status" value="1"/>
</dbReference>
<dbReference type="EMBL" id="OA565126">
    <property type="protein sequence ID" value="CAD7196356.1"/>
    <property type="molecule type" value="Genomic_DNA"/>
</dbReference>
<reference evidence="3" key="1">
    <citation type="submission" date="2020-11" db="EMBL/GenBank/DDBJ databases">
        <authorList>
            <person name="Tran Van P."/>
        </authorList>
    </citation>
    <scope>NUCLEOTIDE SEQUENCE</scope>
</reference>
<dbReference type="SMART" id="SM00673">
    <property type="entry name" value="CARP"/>
    <property type="match status" value="1"/>
</dbReference>
<dbReference type="InterPro" id="IPR036222">
    <property type="entry name" value="CAP_N_sf"/>
</dbReference>
<dbReference type="GO" id="GO:0019933">
    <property type="term" value="P:cAMP-mediated signaling"/>
    <property type="evidence" value="ECO:0007669"/>
    <property type="project" value="TreeGrafter"/>
</dbReference>
<gene>
    <name evidence="3" type="ORF">TDIB3V08_LOCUS2707</name>
</gene>
<dbReference type="InterPro" id="IPR006599">
    <property type="entry name" value="CARP_motif"/>
</dbReference>
<dbReference type="Pfam" id="PF21938">
    <property type="entry name" value="CAP_N"/>
    <property type="match status" value="1"/>
</dbReference>
<sequence>MMTELVADYVSNGASNQPNTGLRQTTVVGSTQLRRTIEEEGAPYYKLDKGTGLSAQLQFLTNISQSGPMSPADMLSKLQPTSIQISAIQELRENKRQSDYFNHLSAISESIPALGWVTINQDPSHYVKEMNDAGQFYSNRVLKEWKEINKVHVDWVKAWVETLTDLQNYVQNYYSTGLVCYEISFEKVIPEMQTYKCATLRFGSVSVKETYHSPDDKIVNTLPSLEKSPKFSKDGKKWIVEYQTGVPDLMIDNVDQSDIVYMFKCQSTNLVIKGKLNSVILDSCCNSSIVFDSISTGIEFINCQSVHMQLSPEEYLDYPLPPKFKVMKIAMFKQ</sequence>
<evidence type="ECO:0000256" key="1">
    <source>
        <dbReference type="ARBA" id="ARBA00007659"/>
    </source>
</evidence>
<dbReference type="GO" id="GO:0003779">
    <property type="term" value="F:actin binding"/>
    <property type="evidence" value="ECO:0007669"/>
    <property type="project" value="InterPro"/>
</dbReference>
<dbReference type="FunFam" id="1.25.40.330:FF:000001">
    <property type="entry name" value="Adenylyl cyclase-associated protein"/>
    <property type="match status" value="1"/>
</dbReference>
<dbReference type="InterPro" id="IPR036223">
    <property type="entry name" value="CAP_C_sf"/>
</dbReference>
<name>A0A7R8Z535_TIMDO</name>
<dbReference type="GO" id="GO:0000902">
    <property type="term" value="P:cell morphogenesis"/>
    <property type="evidence" value="ECO:0007669"/>
    <property type="project" value="TreeGrafter"/>
</dbReference>
<dbReference type="InterPro" id="IPR001837">
    <property type="entry name" value="Adenylate_cyclase-assoc_CAP"/>
</dbReference>
<dbReference type="SUPFAM" id="SSF69340">
    <property type="entry name" value="C-terminal domain of adenylylcyclase associated protein"/>
    <property type="match status" value="1"/>
</dbReference>
<dbReference type="PANTHER" id="PTHR10652">
    <property type="entry name" value="ADENYLYL CYCLASE-ASSOCIATED PROTEIN"/>
    <property type="match status" value="1"/>
</dbReference>